<evidence type="ECO:0000256" key="4">
    <source>
        <dbReference type="ARBA" id="ARBA00022618"/>
    </source>
</evidence>
<feature type="domain" description="EB1 C-terminal" evidence="13">
    <location>
        <begin position="206"/>
        <end position="276"/>
    </location>
</feature>
<evidence type="ECO:0000256" key="1">
    <source>
        <dbReference type="ARBA" id="ARBA00004245"/>
    </source>
</evidence>
<dbReference type="EMBL" id="CAXAMM010029018">
    <property type="protein sequence ID" value="CAK9063956.1"/>
    <property type="molecule type" value="Genomic_DNA"/>
</dbReference>
<name>A0ABP0NJK8_9DINO</name>
<feature type="region of interest" description="Disordered" evidence="11">
    <location>
        <begin position="142"/>
        <end position="198"/>
    </location>
</feature>
<evidence type="ECO:0000256" key="9">
    <source>
        <dbReference type="PROSITE-ProRule" id="PRU00576"/>
    </source>
</evidence>
<evidence type="ECO:0000259" key="13">
    <source>
        <dbReference type="PROSITE" id="PS51230"/>
    </source>
</evidence>
<dbReference type="PANTHER" id="PTHR10623">
    <property type="entry name" value="MICROTUBULE-ASSOCIATED PROTEIN RP/EB FAMILY MEMBER"/>
    <property type="match status" value="1"/>
</dbReference>
<keyword evidence="8" id="KW-0131">Cell cycle</keyword>
<feature type="compositionally biased region" description="Basic and acidic residues" evidence="11">
    <location>
        <begin position="298"/>
        <end position="313"/>
    </location>
</feature>
<keyword evidence="15" id="KW-1185">Reference proteome</keyword>
<evidence type="ECO:0000256" key="3">
    <source>
        <dbReference type="ARBA" id="ARBA00022490"/>
    </source>
</evidence>
<accession>A0ABP0NJK8</accession>
<keyword evidence="5 9" id="KW-0493">Microtubule</keyword>
<evidence type="ECO:0000256" key="6">
    <source>
        <dbReference type="ARBA" id="ARBA00022776"/>
    </source>
</evidence>
<evidence type="ECO:0000256" key="10">
    <source>
        <dbReference type="SAM" id="Coils"/>
    </source>
</evidence>
<keyword evidence="4" id="KW-0132">Cell division</keyword>
<evidence type="ECO:0000313" key="14">
    <source>
        <dbReference type="EMBL" id="CAK9063956.1"/>
    </source>
</evidence>
<feature type="compositionally biased region" description="Low complexity" evidence="11">
    <location>
        <begin position="314"/>
        <end position="332"/>
    </location>
</feature>
<evidence type="ECO:0000259" key="12">
    <source>
        <dbReference type="PROSITE" id="PS50021"/>
    </source>
</evidence>
<keyword evidence="10" id="KW-0175">Coiled coil</keyword>
<reference evidence="14 15" key="1">
    <citation type="submission" date="2024-02" db="EMBL/GenBank/DDBJ databases">
        <authorList>
            <person name="Chen Y."/>
            <person name="Shah S."/>
            <person name="Dougan E. K."/>
            <person name="Thang M."/>
            <person name="Chan C."/>
        </authorList>
    </citation>
    <scope>NUCLEOTIDE SEQUENCE [LARGE SCALE GENOMIC DNA]</scope>
</reference>
<dbReference type="InterPro" id="IPR001715">
    <property type="entry name" value="CH_dom"/>
</dbReference>
<evidence type="ECO:0000256" key="7">
    <source>
        <dbReference type="ARBA" id="ARBA00023212"/>
    </source>
</evidence>
<feature type="compositionally biased region" description="Basic and acidic residues" evidence="11">
    <location>
        <begin position="176"/>
        <end position="192"/>
    </location>
</feature>
<comment type="similarity">
    <text evidence="2">Belongs to the MAPRE family.</text>
</comment>
<dbReference type="InterPro" id="IPR027328">
    <property type="entry name" value="MAPRE"/>
</dbReference>
<evidence type="ECO:0000256" key="11">
    <source>
        <dbReference type="SAM" id="MobiDB-lite"/>
    </source>
</evidence>
<organism evidence="14 15">
    <name type="scientific">Durusdinium trenchii</name>
    <dbReference type="NCBI Taxonomy" id="1381693"/>
    <lineage>
        <taxon>Eukaryota</taxon>
        <taxon>Sar</taxon>
        <taxon>Alveolata</taxon>
        <taxon>Dinophyceae</taxon>
        <taxon>Suessiales</taxon>
        <taxon>Symbiodiniaceae</taxon>
        <taxon>Durusdinium</taxon>
    </lineage>
</organism>
<dbReference type="Gene3D" id="1.20.5.1430">
    <property type="match status" value="1"/>
</dbReference>
<evidence type="ECO:0000256" key="2">
    <source>
        <dbReference type="ARBA" id="ARBA00010729"/>
    </source>
</evidence>
<evidence type="ECO:0000313" key="15">
    <source>
        <dbReference type="Proteomes" id="UP001642464"/>
    </source>
</evidence>
<feature type="coiled-coil region" evidence="10">
    <location>
        <begin position="200"/>
        <end position="248"/>
    </location>
</feature>
<gene>
    <name evidence="14" type="ORF">SCF082_LOCUS33027</name>
</gene>
<dbReference type="PROSITE" id="PS51230">
    <property type="entry name" value="EB1_C"/>
    <property type="match status" value="1"/>
</dbReference>
<comment type="subcellular location">
    <subcellularLocation>
        <location evidence="1">Cytoplasm</location>
        <location evidence="1">Cytoskeleton</location>
    </subcellularLocation>
</comment>
<dbReference type="PROSITE" id="PS50021">
    <property type="entry name" value="CH"/>
    <property type="match status" value="1"/>
</dbReference>
<protein>
    <submittedName>
        <fullName evidence="14">Microtubule-associated protein RP/EB family member 1B (APC-binding protein EB1B) (End-binding protein 1) (AtEB1) (End-binding protein 1B) (AtEB1B) (Protein ATEB1 homolog 2) (ATEB1H2)</fullName>
    </submittedName>
</protein>
<dbReference type="Pfam" id="PF00307">
    <property type="entry name" value="CH"/>
    <property type="match status" value="1"/>
</dbReference>
<proteinExistence type="inferred from homology"/>
<dbReference type="Pfam" id="PF03271">
    <property type="entry name" value="EB1"/>
    <property type="match status" value="1"/>
</dbReference>
<feature type="region of interest" description="Disordered" evidence="11">
    <location>
        <begin position="282"/>
        <end position="332"/>
    </location>
</feature>
<comment type="caution">
    <text evidence="14">The sequence shown here is derived from an EMBL/GenBank/DDBJ whole genome shotgun (WGS) entry which is preliminary data.</text>
</comment>
<dbReference type="SUPFAM" id="SSF140612">
    <property type="entry name" value="EB1 dimerisation domain-like"/>
    <property type="match status" value="1"/>
</dbReference>
<dbReference type="Proteomes" id="UP001642464">
    <property type="component" value="Unassembled WGS sequence"/>
</dbReference>
<keyword evidence="6" id="KW-0498">Mitosis</keyword>
<evidence type="ECO:0000256" key="8">
    <source>
        <dbReference type="ARBA" id="ARBA00023306"/>
    </source>
</evidence>
<evidence type="ECO:0000256" key="5">
    <source>
        <dbReference type="ARBA" id="ARBA00022701"/>
    </source>
</evidence>
<feature type="domain" description="Calponin-homology (CH)" evidence="12">
    <location>
        <begin position="18"/>
        <end position="120"/>
    </location>
</feature>
<dbReference type="SUPFAM" id="SSF47576">
    <property type="entry name" value="Calponin-homology domain, CH-domain"/>
    <property type="match status" value="1"/>
</dbReference>
<feature type="compositionally biased region" description="Low complexity" evidence="11">
    <location>
        <begin position="146"/>
        <end position="165"/>
    </location>
</feature>
<dbReference type="InterPro" id="IPR004953">
    <property type="entry name" value="EB1_C"/>
</dbReference>
<dbReference type="Gene3D" id="1.10.418.10">
    <property type="entry name" value="Calponin-like domain"/>
    <property type="match status" value="1"/>
</dbReference>
<keyword evidence="3" id="KW-0963">Cytoplasm</keyword>
<keyword evidence="7" id="KW-0206">Cytoskeleton</keyword>
<sequence>MAAVASNRVVGMMDSAYFVGRKVILDWLNDLLQLRLAKIEETATGAVACQVMDALFPGNVAMSKVNWGAKTDYEYVQNYKVLQQAFVKLKVDKQVEVDRLIRARYQDNLEFMQWLRAFYEQNEGNLQEDYDAVGRRNLGKGVSSYKPAMGGAPAKKPAARRPSPATTGKPAPRSTKQKENAREINKGSDGKRGGASMAELKAAKDKTIELDGQVQDLQNSNADLKLQVEDLERERDFYFAKLREVEVLLQNYRGADREIVRDILKVLYATEDDVDGEAALAAAEAAMAEPSEDGDQAGEAKADAEGDAEEKATADGADTSEQQQQQQFQEEY</sequence>
<dbReference type="InterPro" id="IPR036872">
    <property type="entry name" value="CH_dom_sf"/>
</dbReference>
<dbReference type="InterPro" id="IPR036133">
    <property type="entry name" value="EB1_C_sf"/>
</dbReference>